<gene>
    <name evidence="2" type="ORF">GSY63_00790</name>
</gene>
<dbReference type="AlphaFoldDB" id="A0A965ZD14"/>
<evidence type="ECO:0000313" key="2">
    <source>
        <dbReference type="EMBL" id="NCD67887.1"/>
    </source>
</evidence>
<evidence type="ECO:0000313" key="3">
    <source>
        <dbReference type="Proteomes" id="UP000638732"/>
    </source>
</evidence>
<proteinExistence type="predicted"/>
<reference evidence="2" key="2">
    <citation type="submission" date="2020-10" db="EMBL/GenBank/DDBJ databases">
        <title>Mucilaginibacter sp. nov., isolated from soil.</title>
        <authorList>
            <person name="Jeon C.O."/>
        </authorList>
    </citation>
    <scope>NUCLEOTIDE SEQUENCE</scope>
    <source>
        <strain evidence="2">R11</strain>
    </source>
</reference>
<keyword evidence="3" id="KW-1185">Reference proteome</keyword>
<sequence length="64" mass="7092">MIYSLTLRQVTSFHHALRAGFHCANSLTAAHAEVFVPHTPAFPTAPPESKAQHRRDKISTVDKP</sequence>
<reference evidence="2" key="1">
    <citation type="submission" date="2020-01" db="EMBL/GenBank/DDBJ databases">
        <authorList>
            <person name="Seo Y.L."/>
        </authorList>
    </citation>
    <scope>NUCLEOTIDE SEQUENCE</scope>
    <source>
        <strain evidence="2">R11</strain>
    </source>
</reference>
<organism evidence="2 3">
    <name type="scientific">Mucilaginibacter agri</name>
    <dbReference type="NCBI Taxonomy" id="2695265"/>
    <lineage>
        <taxon>Bacteria</taxon>
        <taxon>Pseudomonadati</taxon>
        <taxon>Bacteroidota</taxon>
        <taxon>Sphingobacteriia</taxon>
        <taxon>Sphingobacteriales</taxon>
        <taxon>Sphingobacteriaceae</taxon>
        <taxon>Mucilaginibacter</taxon>
    </lineage>
</organism>
<dbReference type="Proteomes" id="UP000638732">
    <property type="component" value="Unassembled WGS sequence"/>
</dbReference>
<dbReference type="EMBL" id="WWEO01000030">
    <property type="protein sequence ID" value="NCD67887.1"/>
    <property type="molecule type" value="Genomic_DNA"/>
</dbReference>
<dbReference type="RefSeq" id="WP_166583914.1">
    <property type="nucleotide sequence ID" value="NZ_WWEO01000030.1"/>
</dbReference>
<name>A0A965ZD14_9SPHI</name>
<protein>
    <submittedName>
        <fullName evidence="2">Uncharacterized protein</fullName>
    </submittedName>
</protein>
<accession>A0A965ZD14</accession>
<evidence type="ECO:0000256" key="1">
    <source>
        <dbReference type="SAM" id="MobiDB-lite"/>
    </source>
</evidence>
<comment type="caution">
    <text evidence="2">The sequence shown here is derived from an EMBL/GenBank/DDBJ whole genome shotgun (WGS) entry which is preliminary data.</text>
</comment>
<feature type="region of interest" description="Disordered" evidence="1">
    <location>
        <begin position="40"/>
        <end position="64"/>
    </location>
</feature>